<dbReference type="Proteomes" id="UP000002580">
    <property type="component" value="Segment"/>
</dbReference>
<evidence type="ECO:0000313" key="2">
    <source>
        <dbReference type="Proteomes" id="UP000002580"/>
    </source>
</evidence>
<name>Q9FZX6_BPGA1</name>
<reference evidence="1 2" key="4">
    <citation type="journal article" date="2000" name="Nucleic Acids Res.">
        <title>Differential functional behavior of viral phi29, Nf and GA-1 SSB proteins.</title>
        <authorList>
            <person name="Gascon I."/>
            <person name="Lazaro J.M."/>
            <person name="Salas M."/>
        </authorList>
    </citation>
    <scope>NUCLEOTIDE SEQUENCE [LARGE SCALE GENOMIC DNA]</scope>
</reference>
<reference evidence="1 2" key="2">
    <citation type="journal article" date="1996" name="J. Mol. Biol.">
        <title>Functional characterization of the genes coding for the terminal protein and DNA polymerase from bacteriophage GA-1. Evidence for a sliding-back mechanism during protein-primed GA-1 DNA replication.</title>
        <authorList>
            <person name="Illana B."/>
            <person name="Blanco L."/>
            <person name="Salas M."/>
        </authorList>
    </citation>
    <scope>NUCLEOTIDE SEQUENCE [LARGE SCALE GENOMIC DNA]</scope>
</reference>
<proteinExistence type="predicted"/>
<dbReference type="GeneID" id="919895"/>
<dbReference type="KEGG" id="vg:919895"/>
<evidence type="ECO:0000313" key="1">
    <source>
        <dbReference type="EMBL" id="CAC21517.1"/>
    </source>
</evidence>
<accession>Q9FZX6</accession>
<organism evidence="1 2">
    <name type="scientific">Bacillus phage GA-1</name>
    <name type="common">Bacteriophage GA-1</name>
    <dbReference type="NCBI Taxonomy" id="2679898"/>
    <lineage>
        <taxon>Viruses</taxon>
        <taxon>Duplodnaviria</taxon>
        <taxon>Heunggongvirae</taxon>
        <taxon>Uroviricota</taxon>
        <taxon>Caudoviricetes</taxon>
        <taxon>Salasmaviridae</taxon>
        <taxon>Tatarstanvirinae</taxon>
        <taxon>Gaunavirus</taxon>
        <taxon>Gaunavirus GA1</taxon>
    </lineage>
</organism>
<dbReference type="RefSeq" id="NP_073678.1">
    <property type="nucleotide sequence ID" value="NC_002649.1"/>
</dbReference>
<reference evidence="1 2" key="3">
    <citation type="journal article" date="1999" name="J. Mol. Biol.">
        <title>The switch from early to late transcription in phage GA-1: characterization of the regulatory protein p4G.</title>
        <authorList>
            <person name="Horcajadas J.A."/>
            <person name="Monsalve M."/>
            <person name="Rojo F."/>
            <person name="Salas M."/>
        </authorList>
    </citation>
    <scope>NUCLEOTIDE SEQUENCE [LARGE SCALE GENOMIC DNA]</scope>
</reference>
<organismHost>
    <name type="scientific">Bacillus subtilis</name>
    <dbReference type="NCBI Taxonomy" id="1423"/>
</organismHost>
<dbReference type="EMBL" id="X96987">
    <property type="protein sequence ID" value="CAC21517.1"/>
    <property type="molecule type" value="Genomic_DNA"/>
</dbReference>
<protein>
    <submittedName>
        <fullName evidence="1">Uncharacterized protein</fullName>
    </submittedName>
</protein>
<keyword evidence="2" id="KW-1185">Reference proteome</keyword>
<reference evidence="1 2" key="1">
    <citation type="journal article" date="1996" name="J. Biol. Chem.">
        <title>Activation of replication origins in phi29-related phages requires the recognition of initiation proteins to specific nucleoprotein complexes.</title>
        <authorList>
            <person name="Freire R."/>
            <person name="Serrano M."/>
            <person name="Salas M."/>
            <person name="Hermoso J."/>
        </authorList>
    </citation>
    <scope>NUCLEOTIDE SEQUENCE [LARGE SCALE GENOMIC DNA]</scope>
</reference>
<sequence>MIDNWKLQMFTDICQTVVILMLIFWKKDK</sequence>